<accession>A0A370Q764</accession>
<dbReference type="InterPro" id="IPR007428">
    <property type="entry name" value="MlaA"/>
</dbReference>
<dbReference type="PROSITE" id="PS51257">
    <property type="entry name" value="PROKAR_LIPOPROTEIN"/>
    <property type="match status" value="1"/>
</dbReference>
<comment type="caution">
    <text evidence="4">The sequence shown here is derived from an EMBL/GenBank/DDBJ whole genome shotgun (WGS) entry which is preliminary data.</text>
</comment>
<dbReference type="EMBL" id="QRAP01000015">
    <property type="protein sequence ID" value="RDK83890.1"/>
    <property type="molecule type" value="Genomic_DNA"/>
</dbReference>
<dbReference type="PANTHER" id="PTHR30035">
    <property type="entry name" value="LIPOPROTEIN VACJ-RELATED"/>
    <property type="match status" value="1"/>
</dbReference>
<comment type="similarity">
    <text evidence="1">Belongs to the MlaA family.</text>
</comment>
<evidence type="ECO:0000313" key="5">
    <source>
        <dbReference type="Proteomes" id="UP000254848"/>
    </source>
</evidence>
<feature type="chain" id="PRO_5016664024" evidence="3">
    <location>
        <begin position="26"/>
        <end position="251"/>
    </location>
</feature>
<dbReference type="RefSeq" id="WP_115460369.1">
    <property type="nucleotide sequence ID" value="NZ_QRAP01000015.1"/>
</dbReference>
<dbReference type="Pfam" id="PF04333">
    <property type="entry name" value="MlaA"/>
    <property type="match status" value="1"/>
</dbReference>
<gene>
    <name evidence="4" type="ORF">C8D90_11518</name>
</gene>
<dbReference type="PANTHER" id="PTHR30035:SF3">
    <property type="entry name" value="INTERMEMBRANE PHOSPHOLIPID TRANSPORT SYSTEM LIPOPROTEIN MLAA"/>
    <property type="match status" value="1"/>
</dbReference>
<keyword evidence="4" id="KW-0449">Lipoprotein</keyword>
<reference evidence="4 5" key="1">
    <citation type="submission" date="2018-07" db="EMBL/GenBank/DDBJ databases">
        <title>Genomic Encyclopedia of Type Strains, Phase IV (KMG-IV): sequencing the most valuable type-strain genomes for metagenomic binning, comparative biology and taxonomic classification.</title>
        <authorList>
            <person name="Goeker M."/>
        </authorList>
    </citation>
    <scope>NUCLEOTIDE SEQUENCE [LARGE SCALE GENOMIC DNA]</scope>
    <source>
        <strain evidence="4 5">DSM 103736</strain>
    </source>
</reference>
<evidence type="ECO:0000256" key="3">
    <source>
        <dbReference type="SAM" id="SignalP"/>
    </source>
</evidence>
<keyword evidence="5" id="KW-1185">Reference proteome</keyword>
<dbReference type="GO" id="GO:0120010">
    <property type="term" value="P:intermembrane phospholipid transfer"/>
    <property type="evidence" value="ECO:0007669"/>
    <property type="project" value="TreeGrafter"/>
</dbReference>
<evidence type="ECO:0000313" key="4">
    <source>
        <dbReference type="EMBL" id="RDK83890.1"/>
    </source>
</evidence>
<protein>
    <submittedName>
        <fullName evidence="4">Phospholipid-binding lipoprotein MlaA</fullName>
    </submittedName>
</protein>
<keyword evidence="2 3" id="KW-0732">Signal</keyword>
<sequence>MKYRLAGVALASVMLAGCATNPDQAGQRSDPFEGFNRAMFNVNYNYLDPYVLRPVAVAWRDYVPVPARNGMTNFFVNLSEPASMVNNFAEGKVYEGFKHFNRFFLNTILGMGGLIDVAAMANPKLAKEDPHRFGSTLGYYNVGYGPYVVLPGYGGFTLREDAGGYVDNLYPPLSWLTFWMSAGKWMVEGIETRAQLLDSDGLLRNSTDPYVMMREAYFQRHDFLANGGQVEATDNPNAQAIQDDLKDIDSQ</sequence>
<proteinExistence type="inferred from homology"/>
<name>A0A370Q764_9GAMM</name>
<evidence type="ECO:0000256" key="1">
    <source>
        <dbReference type="ARBA" id="ARBA00010634"/>
    </source>
</evidence>
<dbReference type="Proteomes" id="UP000254848">
    <property type="component" value="Unassembled WGS sequence"/>
</dbReference>
<dbReference type="PRINTS" id="PR01805">
    <property type="entry name" value="VACJLIPOPROT"/>
</dbReference>
<feature type="signal peptide" evidence="3">
    <location>
        <begin position="1"/>
        <end position="25"/>
    </location>
</feature>
<dbReference type="OrthoDB" id="9785326at2"/>
<dbReference type="GO" id="GO:0016020">
    <property type="term" value="C:membrane"/>
    <property type="evidence" value="ECO:0007669"/>
    <property type="project" value="InterPro"/>
</dbReference>
<dbReference type="AlphaFoldDB" id="A0A370Q764"/>
<evidence type="ECO:0000256" key="2">
    <source>
        <dbReference type="ARBA" id="ARBA00022729"/>
    </source>
</evidence>
<dbReference type="NCBIfam" id="NF011672">
    <property type="entry name" value="PRK15091.1"/>
    <property type="match status" value="1"/>
</dbReference>
<organism evidence="4 5">
    <name type="scientific">Enterobacillus tribolii</name>
    <dbReference type="NCBI Taxonomy" id="1487935"/>
    <lineage>
        <taxon>Bacteria</taxon>
        <taxon>Pseudomonadati</taxon>
        <taxon>Pseudomonadota</taxon>
        <taxon>Gammaproteobacteria</taxon>
        <taxon>Enterobacterales</taxon>
        <taxon>Hafniaceae</taxon>
        <taxon>Enterobacillus</taxon>
    </lineage>
</organism>